<keyword evidence="3" id="KW-0804">Transcription</keyword>
<dbReference type="PANTHER" id="PTHR30204:SF58">
    <property type="entry name" value="HTH-TYPE TRANSCRIPTIONAL REGULATOR YFMP"/>
    <property type="match status" value="1"/>
</dbReference>
<dbReference type="PANTHER" id="PTHR30204">
    <property type="entry name" value="REDOX-CYCLING DRUG-SENSING TRANSCRIPTIONAL ACTIVATOR SOXR"/>
    <property type="match status" value="1"/>
</dbReference>
<accession>A0ABW5DSZ0</accession>
<evidence type="ECO:0000313" key="7">
    <source>
        <dbReference type="Proteomes" id="UP001597295"/>
    </source>
</evidence>
<keyword evidence="4" id="KW-0175">Coiled coil</keyword>
<dbReference type="SUPFAM" id="SSF46955">
    <property type="entry name" value="Putative DNA-binding domain"/>
    <property type="match status" value="1"/>
</dbReference>
<feature type="domain" description="HTH merR-type" evidence="5">
    <location>
        <begin position="11"/>
        <end position="78"/>
    </location>
</feature>
<name>A0ABW5DSZ0_9PROT</name>
<dbReference type="InterPro" id="IPR000551">
    <property type="entry name" value="MerR-type_HTH_dom"/>
</dbReference>
<proteinExistence type="predicted"/>
<dbReference type="Gene3D" id="1.10.1660.10">
    <property type="match status" value="1"/>
</dbReference>
<dbReference type="InterPro" id="IPR015358">
    <property type="entry name" value="Tscrpt_reg_MerR_DNA-bd"/>
</dbReference>
<feature type="coiled-coil region" evidence="4">
    <location>
        <begin position="93"/>
        <end position="123"/>
    </location>
</feature>
<keyword evidence="1" id="KW-0805">Transcription regulation</keyword>
<dbReference type="GO" id="GO:0003677">
    <property type="term" value="F:DNA binding"/>
    <property type="evidence" value="ECO:0007669"/>
    <property type="project" value="UniProtKB-KW"/>
</dbReference>
<dbReference type="EMBL" id="JBHUIP010000012">
    <property type="protein sequence ID" value="MFD2264049.1"/>
    <property type="molecule type" value="Genomic_DNA"/>
</dbReference>
<dbReference type="SMART" id="SM00422">
    <property type="entry name" value="HTH_MERR"/>
    <property type="match status" value="1"/>
</dbReference>
<gene>
    <name evidence="6" type="ORF">ACFSM5_14200</name>
</gene>
<dbReference type="CDD" id="cd04776">
    <property type="entry name" value="HTH_GnyR"/>
    <property type="match status" value="1"/>
</dbReference>
<reference evidence="7" key="1">
    <citation type="journal article" date="2019" name="Int. J. Syst. Evol. Microbiol.">
        <title>The Global Catalogue of Microorganisms (GCM) 10K type strain sequencing project: providing services to taxonomists for standard genome sequencing and annotation.</title>
        <authorList>
            <consortium name="The Broad Institute Genomics Platform"/>
            <consortium name="The Broad Institute Genome Sequencing Center for Infectious Disease"/>
            <person name="Wu L."/>
            <person name="Ma J."/>
        </authorList>
    </citation>
    <scope>NUCLEOTIDE SEQUENCE [LARGE SCALE GENOMIC DNA]</scope>
    <source>
        <strain evidence="7">CGMCC 1.19062</strain>
    </source>
</reference>
<evidence type="ECO:0000259" key="5">
    <source>
        <dbReference type="PROSITE" id="PS50937"/>
    </source>
</evidence>
<dbReference type="Pfam" id="PF09278">
    <property type="entry name" value="MerR-DNA-bind"/>
    <property type="match status" value="1"/>
</dbReference>
<evidence type="ECO:0000313" key="6">
    <source>
        <dbReference type="EMBL" id="MFD2264049.1"/>
    </source>
</evidence>
<evidence type="ECO:0000256" key="2">
    <source>
        <dbReference type="ARBA" id="ARBA00023125"/>
    </source>
</evidence>
<evidence type="ECO:0000256" key="3">
    <source>
        <dbReference type="ARBA" id="ARBA00023163"/>
    </source>
</evidence>
<dbReference type="PROSITE" id="PS50937">
    <property type="entry name" value="HTH_MERR_2"/>
    <property type="match status" value="1"/>
</dbReference>
<dbReference type="InterPro" id="IPR009061">
    <property type="entry name" value="DNA-bd_dom_put_sf"/>
</dbReference>
<keyword evidence="7" id="KW-1185">Reference proteome</keyword>
<dbReference type="Proteomes" id="UP001597295">
    <property type="component" value="Unassembled WGS sequence"/>
</dbReference>
<sequence length="137" mass="15310">MSHGDPTGQKLYAIGDLAAEYGISPRAIRFYEDQQLLSPTRLGVTRVYTTRDHGRLRLILRGKRLGFSLSDIKELLDLYDVDGSQVTQLKAALKKGRARIGALETQLDDLRATLDELRQLERDVVASLKAKGTKDLN</sequence>
<evidence type="ECO:0000256" key="1">
    <source>
        <dbReference type="ARBA" id="ARBA00023015"/>
    </source>
</evidence>
<dbReference type="RefSeq" id="WP_379877090.1">
    <property type="nucleotide sequence ID" value="NZ_JBHUIP010000012.1"/>
</dbReference>
<organism evidence="6 7">
    <name type="scientific">Lacibacterium aquatile</name>
    <dbReference type="NCBI Taxonomy" id="1168082"/>
    <lineage>
        <taxon>Bacteria</taxon>
        <taxon>Pseudomonadati</taxon>
        <taxon>Pseudomonadota</taxon>
        <taxon>Alphaproteobacteria</taxon>
        <taxon>Rhodospirillales</taxon>
        <taxon>Rhodospirillaceae</taxon>
    </lineage>
</organism>
<dbReference type="Pfam" id="PF00376">
    <property type="entry name" value="MerR"/>
    <property type="match status" value="1"/>
</dbReference>
<keyword evidence="2 6" id="KW-0238">DNA-binding</keyword>
<evidence type="ECO:0000256" key="4">
    <source>
        <dbReference type="SAM" id="Coils"/>
    </source>
</evidence>
<comment type="caution">
    <text evidence="6">The sequence shown here is derived from an EMBL/GenBank/DDBJ whole genome shotgun (WGS) entry which is preliminary data.</text>
</comment>
<dbReference type="InterPro" id="IPR047057">
    <property type="entry name" value="MerR_fam"/>
</dbReference>
<protein>
    <submittedName>
        <fullName evidence="6">MerR family DNA-binding transcriptional regulator</fullName>
    </submittedName>
</protein>